<sequence>MCGIAVVNILLGCLAIIFQVMALFVSDDIHRYSQDLAFTGVWGGVFLILFGVLLKNHKIGAATIKFMAIFSAITGIILIGLYSWSINTYPLPVSECQDWDYYNPSTVLLSCNRVVVDSLLISCGILIVLTNTIIASKASALSFTSY</sequence>
<feature type="transmembrane region" description="Helical" evidence="1">
    <location>
        <begin position="66"/>
        <end position="86"/>
    </location>
</feature>
<keyword evidence="3" id="KW-1185">Reference proteome</keyword>
<reference evidence="2" key="1">
    <citation type="submission" date="2021-11" db="EMBL/GenBank/DDBJ databases">
        <authorList>
            <person name="Schell T."/>
        </authorList>
    </citation>
    <scope>NUCLEOTIDE SEQUENCE</scope>
    <source>
        <strain evidence="2">M5</strain>
    </source>
</reference>
<name>A0A8J2RJE4_9CRUS</name>
<dbReference type="AlphaFoldDB" id="A0A8J2RJE4"/>
<keyword evidence="1" id="KW-1133">Transmembrane helix</keyword>
<keyword evidence="1" id="KW-0472">Membrane</keyword>
<protein>
    <submittedName>
        <fullName evidence="2">Uncharacterized protein</fullName>
    </submittedName>
</protein>
<accession>A0A8J2RJE4</accession>
<evidence type="ECO:0000313" key="3">
    <source>
        <dbReference type="Proteomes" id="UP000789390"/>
    </source>
</evidence>
<keyword evidence="1" id="KW-0812">Transmembrane</keyword>
<feature type="transmembrane region" description="Helical" evidence="1">
    <location>
        <begin position="36"/>
        <end position="54"/>
    </location>
</feature>
<evidence type="ECO:0000313" key="2">
    <source>
        <dbReference type="EMBL" id="CAH0103336.1"/>
    </source>
</evidence>
<dbReference type="EMBL" id="CAKKLH010000109">
    <property type="protein sequence ID" value="CAH0103336.1"/>
    <property type="molecule type" value="Genomic_DNA"/>
</dbReference>
<comment type="caution">
    <text evidence="2">The sequence shown here is derived from an EMBL/GenBank/DDBJ whole genome shotgun (WGS) entry which is preliminary data.</text>
</comment>
<organism evidence="2 3">
    <name type="scientific">Daphnia galeata</name>
    <dbReference type="NCBI Taxonomy" id="27404"/>
    <lineage>
        <taxon>Eukaryota</taxon>
        <taxon>Metazoa</taxon>
        <taxon>Ecdysozoa</taxon>
        <taxon>Arthropoda</taxon>
        <taxon>Crustacea</taxon>
        <taxon>Branchiopoda</taxon>
        <taxon>Diplostraca</taxon>
        <taxon>Cladocera</taxon>
        <taxon>Anomopoda</taxon>
        <taxon>Daphniidae</taxon>
        <taxon>Daphnia</taxon>
    </lineage>
</organism>
<gene>
    <name evidence="2" type="ORF">DGAL_LOCUS5904</name>
</gene>
<dbReference type="OrthoDB" id="6358178at2759"/>
<feature type="transmembrane region" description="Helical" evidence="1">
    <location>
        <begin position="106"/>
        <end position="129"/>
    </location>
</feature>
<proteinExistence type="predicted"/>
<dbReference type="Proteomes" id="UP000789390">
    <property type="component" value="Unassembled WGS sequence"/>
</dbReference>
<evidence type="ECO:0000256" key="1">
    <source>
        <dbReference type="SAM" id="Phobius"/>
    </source>
</evidence>
<feature type="transmembrane region" description="Helical" evidence="1">
    <location>
        <begin position="5"/>
        <end position="24"/>
    </location>
</feature>